<evidence type="ECO:0000313" key="11">
    <source>
        <dbReference type="Proteomes" id="UP000672032"/>
    </source>
</evidence>
<dbReference type="EMBL" id="CP063408">
    <property type="protein sequence ID" value="QSZ34261.1"/>
    <property type="molecule type" value="Genomic_DNA"/>
</dbReference>
<feature type="transmembrane region" description="Helical" evidence="8">
    <location>
        <begin position="363"/>
        <end position="385"/>
    </location>
</feature>
<dbReference type="InterPro" id="IPR005828">
    <property type="entry name" value="MFS_sugar_transport-like"/>
</dbReference>
<proteinExistence type="inferred from homology"/>
<keyword evidence="4 8" id="KW-0812">Transmembrane</keyword>
<dbReference type="FunFam" id="1.20.1250.20:FF:000078">
    <property type="entry name" value="MFS maltose transporter, putative"/>
    <property type="match status" value="1"/>
</dbReference>
<accession>A0A8A3PGY5</accession>
<feature type="domain" description="Major facilitator superfamily (MFS) profile" evidence="9">
    <location>
        <begin position="44"/>
        <end position="486"/>
    </location>
</feature>
<keyword evidence="11" id="KW-1185">Reference proteome</keyword>
<evidence type="ECO:0000256" key="6">
    <source>
        <dbReference type="ARBA" id="ARBA00023136"/>
    </source>
</evidence>
<feature type="transmembrane region" description="Helical" evidence="8">
    <location>
        <begin position="173"/>
        <end position="193"/>
    </location>
</feature>
<protein>
    <recommendedName>
        <fullName evidence="9">Major facilitator superfamily (MFS) profile domain-containing protein</fullName>
    </recommendedName>
</protein>
<dbReference type="OrthoDB" id="6612291at2759"/>
<dbReference type="GO" id="GO:0016020">
    <property type="term" value="C:membrane"/>
    <property type="evidence" value="ECO:0007669"/>
    <property type="project" value="UniProtKB-SubCell"/>
</dbReference>
<dbReference type="Pfam" id="PF00083">
    <property type="entry name" value="Sugar_tr"/>
    <property type="match status" value="1"/>
</dbReference>
<evidence type="ECO:0000256" key="7">
    <source>
        <dbReference type="RuleBase" id="RU003346"/>
    </source>
</evidence>
<dbReference type="InterPro" id="IPR003663">
    <property type="entry name" value="Sugar/inositol_transpt"/>
</dbReference>
<feature type="transmembrane region" description="Helical" evidence="8">
    <location>
        <begin position="329"/>
        <end position="351"/>
    </location>
</feature>
<feature type="transmembrane region" description="Helical" evidence="8">
    <location>
        <begin position="143"/>
        <end position="161"/>
    </location>
</feature>
<dbReference type="PANTHER" id="PTHR48022:SF51">
    <property type="entry name" value="ALPHA-GLUCOSIDE TRANSPORTER, PUTATIVE (AFU_ORTHOLOGUE AFUA_6G11920)-RELATED"/>
    <property type="match status" value="1"/>
</dbReference>
<dbReference type="AlphaFoldDB" id="A0A8A3PGY5"/>
<organism evidence="10 11">
    <name type="scientific">Monilinia vaccinii-corymbosi</name>
    <dbReference type="NCBI Taxonomy" id="61207"/>
    <lineage>
        <taxon>Eukaryota</taxon>
        <taxon>Fungi</taxon>
        <taxon>Dikarya</taxon>
        <taxon>Ascomycota</taxon>
        <taxon>Pezizomycotina</taxon>
        <taxon>Leotiomycetes</taxon>
        <taxon>Helotiales</taxon>
        <taxon>Sclerotiniaceae</taxon>
        <taxon>Monilinia</taxon>
    </lineage>
</organism>
<sequence>MEGTKRNNTEEPLILVTSSQSHEERENHVSTWQMVKRHRVGVMWSAFLALAAINWGMDIQISNGSISIEYFERDFGYLYKGRYIISFKWQTGFNSASYIGQFFGAIATGYLADRFGKRLVLGVGCLLSICATFLQVLAASSPLLLVGKLINGLALGVFLTVPSSYAAEICPAAIRGLTTSGVQLLISIGQLTGNLVLKGTGTLSSSWAYKVPFALQFVFPVIILFGLPFAPESPWYLLRQSKKDSTLSTLARLGYLSPATTVEAMAKSISAEAKDSSQTTYLDCFRGSNLRRTEIAMGIFAVAQLTGVVFSVGYSSYFFELAGISNSNAFTLSVGVTILGLLGVMCSWFLINSSRCGRRSTSLAGTAILTFLLLLIGILDILPNYSSKGPAFGQVACVIIFSFIYLSTIGPMGWAIFAEIPTSSLRSRTVGLGIVVQSLFGILMNIAIPLLINPDSANLRGKIGFIFAGTSGLGTLWVWLRVPETNGRRFEELDWLFQHGIPARMFKGYHVPL</sequence>
<evidence type="ECO:0000256" key="2">
    <source>
        <dbReference type="ARBA" id="ARBA00010992"/>
    </source>
</evidence>
<evidence type="ECO:0000313" key="10">
    <source>
        <dbReference type="EMBL" id="QSZ34261.1"/>
    </source>
</evidence>
<dbReference type="InterPro" id="IPR005829">
    <property type="entry name" value="Sugar_transporter_CS"/>
</dbReference>
<feature type="transmembrane region" description="Helical" evidence="8">
    <location>
        <begin position="95"/>
        <end position="112"/>
    </location>
</feature>
<evidence type="ECO:0000259" key="9">
    <source>
        <dbReference type="PROSITE" id="PS50850"/>
    </source>
</evidence>
<dbReference type="SUPFAM" id="SSF103473">
    <property type="entry name" value="MFS general substrate transporter"/>
    <property type="match status" value="1"/>
</dbReference>
<evidence type="ECO:0000256" key="3">
    <source>
        <dbReference type="ARBA" id="ARBA00022448"/>
    </source>
</evidence>
<feature type="transmembrane region" description="Helical" evidence="8">
    <location>
        <begin position="295"/>
        <end position="317"/>
    </location>
</feature>
<evidence type="ECO:0000256" key="8">
    <source>
        <dbReference type="SAM" id="Phobius"/>
    </source>
</evidence>
<evidence type="ECO:0000256" key="5">
    <source>
        <dbReference type="ARBA" id="ARBA00022989"/>
    </source>
</evidence>
<comment type="similarity">
    <text evidence="2 7">Belongs to the major facilitator superfamily. Sugar transporter (TC 2.A.1.1) family.</text>
</comment>
<feature type="transmembrane region" description="Helical" evidence="8">
    <location>
        <begin position="213"/>
        <end position="230"/>
    </location>
</feature>
<gene>
    <name evidence="10" type="ORF">DSL72_005851</name>
</gene>
<keyword evidence="5 8" id="KW-1133">Transmembrane helix</keyword>
<dbReference type="PROSITE" id="PS00217">
    <property type="entry name" value="SUGAR_TRANSPORT_2"/>
    <property type="match status" value="1"/>
</dbReference>
<dbReference type="PROSITE" id="PS50850">
    <property type="entry name" value="MFS"/>
    <property type="match status" value="1"/>
</dbReference>
<feature type="transmembrane region" description="Helical" evidence="8">
    <location>
        <begin position="391"/>
        <end position="417"/>
    </location>
</feature>
<feature type="transmembrane region" description="Helical" evidence="8">
    <location>
        <begin position="463"/>
        <end position="480"/>
    </location>
</feature>
<dbReference type="Proteomes" id="UP000672032">
    <property type="component" value="Chromosome 4"/>
</dbReference>
<dbReference type="GO" id="GO:0005351">
    <property type="term" value="F:carbohydrate:proton symporter activity"/>
    <property type="evidence" value="ECO:0007669"/>
    <property type="project" value="TreeGrafter"/>
</dbReference>
<feature type="transmembrane region" description="Helical" evidence="8">
    <location>
        <begin position="429"/>
        <end position="451"/>
    </location>
</feature>
<feature type="transmembrane region" description="Helical" evidence="8">
    <location>
        <begin position="40"/>
        <end position="57"/>
    </location>
</feature>
<reference evidence="10" key="1">
    <citation type="submission" date="2020-10" db="EMBL/GenBank/DDBJ databases">
        <title>Genome Sequence of Monilinia vaccinii-corymbosi Sheds Light on Mummy Berry Disease Infection of Blueberry and Mating Type.</title>
        <authorList>
            <person name="Yow A.G."/>
            <person name="Zhang Y."/>
            <person name="Bansal K."/>
            <person name="Eacker S.M."/>
            <person name="Sullivan S."/>
            <person name="Liachko I."/>
            <person name="Cubeta M.A."/>
            <person name="Rollins J.A."/>
            <person name="Ashrafi H."/>
        </authorList>
    </citation>
    <scope>NUCLEOTIDE SEQUENCE</scope>
    <source>
        <strain evidence="10">RL-1</strain>
    </source>
</reference>
<comment type="subcellular location">
    <subcellularLocation>
        <location evidence="1">Membrane</location>
        <topology evidence="1">Multi-pass membrane protein</topology>
    </subcellularLocation>
</comment>
<dbReference type="PANTHER" id="PTHR48022">
    <property type="entry name" value="PLASTIDIC GLUCOSE TRANSPORTER 4"/>
    <property type="match status" value="1"/>
</dbReference>
<keyword evidence="6 8" id="KW-0472">Membrane</keyword>
<dbReference type="InterPro" id="IPR050360">
    <property type="entry name" value="MFS_Sugar_Transporters"/>
</dbReference>
<dbReference type="InterPro" id="IPR020846">
    <property type="entry name" value="MFS_dom"/>
</dbReference>
<dbReference type="NCBIfam" id="TIGR00879">
    <property type="entry name" value="SP"/>
    <property type="match status" value="1"/>
</dbReference>
<name>A0A8A3PGY5_9HELO</name>
<dbReference type="InterPro" id="IPR036259">
    <property type="entry name" value="MFS_trans_sf"/>
</dbReference>
<dbReference type="Gene3D" id="1.20.1250.20">
    <property type="entry name" value="MFS general substrate transporter like domains"/>
    <property type="match status" value="1"/>
</dbReference>
<evidence type="ECO:0000256" key="4">
    <source>
        <dbReference type="ARBA" id="ARBA00022692"/>
    </source>
</evidence>
<evidence type="ECO:0000256" key="1">
    <source>
        <dbReference type="ARBA" id="ARBA00004141"/>
    </source>
</evidence>
<feature type="transmembrane region" description="Helical" evidence="8">
    <location>
        <begin position="119"/>
        <end position="137"/>
    </location>
</feature>
<keyword evidence="3 7" id="KW-0813">Transport</keyword>